<dbReference type="Proteomes" id="UP000007463">
    <property type="component" value="Chromosome"/>
</dbReference>
<organism evidence="2 3">
    <name type="scientific">Fluviicola taffensis (strain DSM 16823 / NCIMB 13979 / RW262)</name>
    <dbReference type="NCBI Taxonomy" id="755732"/>
    <lineage>
        <taxon>Bacteria</taxon>
        <taxon>Pseudomonadati</taxon>
        <taxon>Bacteroidota</taxon>
        <taxon>Flavobacteriia</taxon>
        <taxon>Flavobacteriales</taxon>
        <taxon>Crocinitomicaceae</taxon>
        <taxon>Fluviicola</taxon>
    </lineage>
</organism>
<dbReference type="AlphaFoldDB" id="F2IGC2"/>
<evidence type="ECO:0000313" key="2">
    <source>
        <dbReference type="EMBL" id="AEA45788.1"/>
    </source>
</evidence>
<dbReference type="Pfam" id="PF13858">
    <property type="entry name" value="DUF4199"/>
    <property type="match status" value="1"/>
</dbReference>
<dbReference type="RefSeq" id="WP_013688546.1">
    <property type="nucleotide sequence ID" value="NC_015321.1"/>
</dbReference>
<evidence type="ECO:0008006" key="4">
    <source>
        <dbReference type="Google" id="ProtNLM"/>
    </source>
</evidence>
<feature type="transmembrane region" description="Helical" evidence="1">
    <location>
        <begin position="5"/>
        <end position="27"/>
    </location>
</feature>
<keyword evidence="3" id="KW-1185">Reference proteome</keyword>
<sequence length="175" mass="19553" precursor="true">MKKNVLVYGTIGGLITAAWVLIAMVIFSHGLDMTLGMILGYTSMFIANIFLVIGVKNYRDKTNGGVITFGKAFKVGILITLLASTIYVVNWLIYDYATDSRMMESYSKSMHDQLVESGKSATFIAKQDAEMKEFMVQYQNPLFKAAMTYMEILPMGILFTVITAIAMRRKVPKEG</sequence>
<proteinExistence type="predicted"/>
<protein>
    <recommendedName>
        <fullName evidence="4">DUF4199 domain-containing protein</fullName>
    </recommendedName>
</protein>
<dbReference type="eggNOG" id="ENOG5030PE6">
    <property type="taxonomic scope" value="Bacteria"/>
</dbReference>
<reference evidence="3" key="2">
    <citation type="submission" date="2011-02" db="EMBL/GenBank/DDBJ databases">
        <title>The complete genome of Fluviicola taffensis DSM 16823.</title>
        <authorList>
            <consortium name="US DOE Joint Genome Institute (JGI-PGF)"/>
            <person name="Lucas S."/>
            <person name="Copeland A."/>
            <person name="Lapidus A."/>
            <person name="Bruce D."/>
            <person name="Goodwin L."/>
            <person name="Pitluck S."/>
            <person name="Kyrpides N."/>
            <person name="Mavromatis K."/>
            <person name="Ivanova N."/>
            <person name="Mikhailova N."/>
            <person name="Pagani I."/>
            <person name="Chertkov O."/>
            <person name="Detter J.C."/>
            <person name="Han C."/>
            <person name="Tapia R."/>
            <person name="Land M."/>
            <person name="Hauser L."/>
            <person name="Markowitz V."/>
            <person name="Cheng J.-F."/>
            <person name="Hugenholtz P."/>
            <person name="Woyke T."/>
            <person name="Wu D."/>
            <person name="Tindall B."/>
            <person name="Pomrenke H.G."/>
            <person name="Brambilla E."/>
            <person name="Klenk H.-P."/>
            <person name="Eisen J.A."/>
        </authorList>
    </citation>
    <scope>NUCLEOTIDE SEQUENCE [LARGE SCALE GENOMIC DNA]</scope>
    <source>
        <strain evidence="3">DSM 16823 / RW262 / RW262</strain>
    </source>
</reference>
<evidence type="ECO:0000313" key="3">
    <source>
        <dbReference type="Proteomes" id="UP000007463"/>
    </source>
</evidence>
<gene>
    <name evidence="2" type="ordered locus">Fluta_3822</name>
</gene>
<keyword evidence="1" id="KW-1133">Transmembrane helix</keyword>
<feature type="transmembrane region" description="Helical" evidence="1">
    <location>
        <begin position="33"/>
        <end position="55"/>
    </location>
</feature>
<accession>F2IGC2</accession>
<name>F2IGC2_FLUTR</name>
<keyword evidence="1" id="KW-0472">Membrane</keyword>
<keyword evidence="1" id="KW-0812">Transmembrane</keyword>
<evidence type="ECO:0000256" key="1">
    <source>
        <dbReference type="SAM" id="Phobius"/>
    </source>
</evidence>
<feature type="transmembrane region" description="Helical" evidence="1">
    <location>
        <begin position="146"/>
        <end position="167"/>
    </location>
</feature>
<dbReference type="EMBL" id="CP002542">
    <property type="protein sequence ID" value="AEA45788.1"/>
    <property type="molecule type" value="Genomic_DNA"/>
</dbReference>
<feature type="transmembrane region" description="Helical" evidence="1">
    <location>
        <begin position="75"/>
        <end position="94"/>
    </location>
</feature>
<dbReference type="HOGENOM" id="CLU_129688_0_0_10"/>
<dbReference type="KEGG" id="fte:Fluta_3822"/>
<dbReference type="OrthoDB" id="6384283at2"/>
<dbReference type="InterPro" id="IPR025250">
    <property type="entry name" value="DUF4199"/>
</dbReference>
<dbReference type="STRING" id="755732.Fluta_3822"/>
<reference evidence="2 3" key="1">
    <citation type="journal article" date="2011" name="Stand. Genomic Sci.">
        <title>Complete genome sequence of the gliding freshwater bacterium Fluviicola taffensis type strain (RW262).</title>
        <authorList>
            <person name="Woyke T."/>
            <person name="Chertkov O."/>
            <person name="Lapidus A."/>
            <person name="Nolan M."/>
            <person name="Lucas S."/>
            <person name="Del Rio T.G."/>
            <person name="Tice H."/>
            <person name="Cheng J.F."/>
            <person name="Tapia R."/>
            <person name="Han C."/>
            <person name="Goodwin L."/>
            <person name="Pitluck S."/>
            <person name="Liolios K."/>
            <person name="Pagani I."/>
            <person name="Ivanova N."/>
            <person name="Huntemann M."/>
            <person name="Mavromatis K."/>
            <person name="Mikhailova N."/>
            <person name="Pati A."/>
            <person name="Chen A."/>
            <person name="Palaniappan K."/>
            <person name="Land M."/>
            <person name="Hauser L."/>
            <person name="Brambilla E.M."/>
            <person name="Rohde M."/>
            <person name="Mwirichia R."/>
            <person name="Sikorski J."/>
            <person name="Tindall B.J."/>
            <person name="Goker M."/>
            <person name="Bristow J."/>
            <person name="Eisen J.A."/>
            <person name="Markowitz V."/>
            <person name="Hugenholtz P."/>
            <person name="Klenk H.P."/>
            <person name="Kyrpides N.C."/>
        </authorList>
    </citation>
    <scope>NUCLEOTIDE SEQUENCE [LARGE SCALE GENOMIC DNA]</scope>
    <source>
        <strain evidence="3">DSM 16823 / RW262 / RW262</strain>
    </source>
</reference>